<reference evidence="1" key="1">
    <citation type="submission" date="2023-04" db="EMBL/GenBank/DDBJ databases">
        <title>Phytophthora fragariaefolia NBRC 109709.</title>
        <authorList>
            <person name="Ichikawa N."/>
            <person name="Sato H."/>
            <person name="Tonouchi N."/>
        </authorList>
    </citation>
    <scope>NUCLEOTIDE SEQUENCE</scope>
    <source>
        <strain evidence="1">NBRC 109709</strain>
    </source>
</reference>
<proteinExistence type="predicted"/>
<dbReference type="Proteomes" id="UP001165121">
    <property type="component" value="Unassembled WGS sequence"/>
</dbReference>
<accession>A0A9W7CXX2</accession>
<dbReference type="EMBL" id="BSXT01002286">
    <property type="protein sequence ID" value="GMF48185.1"/>
    <property type="molecule type" value="Genomic_DNA"/>
</dbReference>
<sequence length="212" mass="23412">MEDQAQAFIRGPQLVQAGASIPEDAKQHDDSITLNKARILEGNRTEASTVEAVHYYYDNLSAPLNELKLHNSPSQIWNCDETSVCTQAASTPKGMAANVQRSADLENVNIMGCIIAAGDLHPPLYIFARCHKKAEWMQNAPNGAVCAMSDTSNLNISLFMQWLKWFVGKSPPARPQLLILDWHFAHIDCNVVLSHCRLQGGEARVVAVHSCF</sequence>
<comment type="caution">
    <text evidence="1">The sequence shown here is derived from an EMBL/GenBank/DDBJ whole genome shotgun (WGS) entry which is preliminary data.</text>
</comment>
<gene>
    <name evidence="1" type="ORF">Pfra01_001850200</name>
</gene>
<evidence type="ECO:0000313" key="1">
    <source>
        <dbReference type="EMBL" id="GMF48185.1"/>
    </source>
</evidence>
<name>A0A9W7CXX2_9STRA</name>
<evidence type="ECO:0000313" key="2">
    <source>
        <dbReference type="Proteomes" id="UP001165121"/>
    </source>
</evidence>
<keyword evidence="2" id="KW-1185">Reference proteome</keyword>
<dbReference type="OrthoDB" id="128940at2759"/>
<organism evidence="1 2">
    <name type="scientific">Phytophthora fragariaefolia</name>
    <dbReference type="NCBI Taxonomy" id="1490495"/>
    <lineage>
        <taxon>Eukaryota</taxon>
        <taxon>Sar</taxon>
        <taxon>Stramenopiles</taxon>
        <taxon>Oomycota</taxon>
        <taxon>Peronosporomycetes</taxon>
        <taxon>Peronosporales</taxon>
        <taxon>Peronosporaceae</taxon>
        <taxon>Phytophthora</taxon>
    </lineage>
</organism>
<dbReference type="AlphaFoldDB" id="A0A9W7CXX2"/>
<protein>
    <submittedName>
        <fullName evidence="1">Unnamed protein product</fullName>
    </submittedName>
</protein>